<evidence type="ECO:0000313" key="1">
    <source>
        <dbReference type="EMBL" id="POZ50378.1"/>
    </source>
</evidence>
<sequence>MEFCELKSLSLKVEDVLKEFFSGYKIKVSVDHAESPNPLCFFEIYGAIFAQGSFWLNNEYHIEAMNTVSAQEIMNEHGEIKTVGQALQYVQGLCERANSK</sequence>
<dbReference type="RefSeq" id="WP_103975371.1">
    <property type="nucleotide sequence ID" value="NZ_PGFZ01000011.1"/>
</dbReference>
<comment type="caution">
    <text evidence="1">The sequence shown here is derived from an EMBL/GenBank/DDBJ whole genome shotgun (WGS) entry which is preliminary data.</text>
</comment>
<gene>
    <name evidence="1" type="ORF">AADEFJLK_03790</name>
</gene>
<protein>
    <submittedName>
        <fullName evidence="1">Uncharacterized protein</fullName>
    </submittedName>
</protein>
<organism evidence="1 2">
    <name type="scientific">Methylovulum psychrotolerans</name>
    <dbReference type="NCBI Taxonomy" id="1704499"/>
    <lineage>
        <taxon>Bacteria</taxon>
        <taxon>Pseudomonadati</taxon>
        <taxon>Pseudomonadota</taxon>
        <taxon>Gammaproteobacteria</taxon>
        <taxon>Methylococcales</taxon>
        <taxon>Methylococcaceae</taxon>
        <taxon>Methylovulum</taxon>
    </lineage>
</organism>
<dbReference type="AlphaFoldDB" id="A0A2S5CHU7"/>
<evidence type="ECO:0000313" key="2">
    <source>
        <dbReference type="Proteomes" id="UP000237423"/>
    </source>
</evidence>
<proteinExistence type="predicted"/>
<dbReference type="EMBL" id="PGFZ01000011">
    <property type="protein sequence ID" value="POZ50378.1"/>
    <property type="molecule type" value="Genomic_DNA"/>
</dbReference>
<dbReference type="Proteomes" id="UP000237423">
    <property type="component" value="Unassembled WGS sequence"/>
</dbReference>
<accession>A0A2S5CHU7</accession>
<name>A0A2S5CHU7_9GAMM</name>
<reference evidence="1 2" key="1">
    <citation type="submission" date="2017-11" db="EMBL/GenBank/DDBJ databases">
        <title>Draft Genome Sequence of Methylobacter psychrotolerans Sph1T, an Obligate Methanotroph from Low-Temperature Environments.</title>
        <authorList>
            <person name="Oshkin I.Y."/>
            <person name="Miroshnikov K."/>
            <person name="Belova S.E."/>
            <person name="Korzhenkov A."/>
            <person name="Toshchakov S.V."/>
            <person name="Dedysh S.N."/>
        </authorList>
    </citation>
    <scope>NUCLEOTIDE SEQUENCE [LARGE SCALE GENOMIC DNA]</scope>
    <source>
        <strain evidence="1 2">Sph1</strain>
    </source>
</reference>